<dbReference type="RefSeq" id="WP_338223882.1">
    <property type="nucleotide sequence ID" value="NZ_BTPD01000005.1"/>
</dbReference>
<sequence>MNSLVFLILIILSSPLQGERDLVIVRQKVLVSGTTSLGKFNCDYTKVGSFDTLKVNSTKAGHSLSFQIPIRDFSCGNFILNSDFRSTLKADVYPFAEVKVNNLRQKSGKIYCHLFLDLAGKSLEFPDFILEKHKDGLAGNLCLDFVALGLSPPKKLGGLIKVEDQLDLQLLLGM</sequence>
<name>A0ABQ6PNN0_9BACT</name>
<dbReference type="EMBL" id="BTPD01000005">
    <property type="protein sequence ID" value="GMQ29157.1"/>
    <property type="molecule type" value="Genomic_DNA"/>
</dbReference>
<evidence type="ECO:0000313" key="2">
    <source>
        <dbReference type="Proteomes" id="UP001338309"/>
    </source>
</evidence>
<organism evidence="1 2">
    <name type="scientific">Algoriphagus confluentis</name>
    <dbReference type="NCBI Taxonomy" id="1697556"/>
    <lineage>
        <taxon>Bacteria</taxon>
        <taxon>Pseudomonadati</taxon>
        <taxon>Bacteroidota</taxon>
        <taxon>Cytophagia</taxon>
        <taxon>Cytophagales</taxon>
        <taxon>Cyclobacteriaceae</taxon>
        <taxon>Algoriphagus</taxon>
    </lineage>
</organism>
<reference evidence="1 2" key="1">
    <citation type="submission" date="2023-08" db="EMBL/GenBank/DDBJ databases">
        <title>Draft genome sequence of Algoriphagus confluentis.</title>
        <authorList>
            <person name="Takatani N."/>
            <person name="Hosokawa M."/>
            <person name="Sawabe T."/>
        </authorList>
    </citation>
    <scope>NUCLEOTIDE SEQUENCE [LARGE SCALE GENOMIC DNA]</scope>
    <source>
        <strain evidence="1 2">NBRC 111222</strain>
    </source>
</reference>
<protein>
    <recommendedName>
        <fullName evidence="3">YceI family protein</fullName>
    </recommendedName>
</protein>
<evidence type="ECO:0000313" key="1">
    <source>
        <dbReference type="EMBL" id="GMQ29157.1"/>
    </source>
</evidence>
<evidence type="ECO:0008006" key="3">
    <source>
        <dbReference type="Google" id="ProtNLM"/>
    </source>
</evidence>
<accession>A0ABQ6PNN0</accession>
<comment type="caution">
    <text evidence="1">The sequence shown here is derived from an EMBL/GenBank/DDBJ whole genome shotgun (WGS) entry which is preliminary data.</text>
</comment>
<proteinExistence type="predicted"/>
<dbReference type="Proteomes" id="UP001338309">
    <property type="component" value="Unassembled WGS sequence"/>
</dbReference>
<gene>
    <name evidence="1" type="ORF">Aconfl_18000</name>
</gene>
<keyword evidence="2" id="KW-1185">Reference proteome</keyword>